<dbReference type="EMBL" id="OOIQ01000002">
    <property type="protein sequence ID" value="SPO43279.1"/>
    <property type="molecule type" value="Genomic_DNA"/>
</dbReference>
<evidence type="ECO:0000256" key="10">
    <source>
        <dbReference type="SAM" id="MobiDB-lite"/>
    </source>
</evidence>
<dbReference type="AlphaFoldDB" id="A0A5C3FIL8"/>
<dbReference type="RefSeq" id="XP_014659089.1">
    <property type="nucleotide sequence ID" value="XM_014803603.1"/>
</dbReference>
<feature type="domain" description="Leucine--tRNA ligase RagD-binding" evidence="13">
    <location>
        <begin position="984"/>
        <end position="1048"/>
    </location>
</feature>
<protein>
    <recommendedName>
        <fullName evidence="2">leucine--tRNA ligase</fullName>
        <ecNumber evidence="2">6.1.1.4</ecNumber>
    </recommendedName>
    <alternativeName>
        <fullName evidence="8">Leucyl-tRNA synthetase</fullName>
    </alternativeName>
</protein>
<dbReference type="SUPFAM" id="SSF47323">
    <property type="entry name" value="Anticodon-binding domain of a subclass of class I aminoacyl-tRNA synthetases"/>
    <property type="match status" value="1"/>
</dbReference>
<gene>
    <name evidence="14" type="ORF">PSANT_00963</name>
</gene>
<dbReference type="Proteomes" id="UP000325008">
    <property type="component" value="Unassembled WGS sequence"/>
</dbReference>
<dbReference type="GO" id="GO:0005524">
    <property type="term" value="F:ATP binding"/>
    <property type="evidence" value="ECO:0007669"/>
    <property type="project" value="UniProtKB-KW"/>
</dbReference>
<evidence type="ECO:0000259" key="13">
    <source>
        <dbReference type="Pfam" id="PF24810"/>
    </source>
</evidence>
<evidence type="ECO:0000259" key="12">
    <source>
        <dbReference type="Pfam" id="PF08264"/>
    </source>
</evidence>
<evidence type="ECO:0000313" key="14">
    <source>
        <dbReference type="EMBL" id="SPO43279.1"/>
    </source>
</evidence>
<evidence type="ECO:0000256" key="4">
    <source>
        <dbReference type="ARBA" id="ARBA00022741"/>
    </source>
</evidence>
<dbReference type="PANTHER" id="PTHR45794">
    <property type="entry name" value="LEUCYL-TRNA SYNTHETASE"/>
    <property type="match status" value="1"/>
</dbReference>
<dbReference type="InterPro" id="IPR055416">
    <property type="entry name" value="RBD_LARS1"/>
</dbReference>
<dbReference type="Gene3D" id="3.40.50.620">
    <property type="entry name" value="HUPs"/>
    <property type="match status" value="1"/>
</dbReference>
<comment type="caution">
    <text evidence="14">The sequence shown here is derived from an EMBL/GenBank/DDBJ whole genome shotgun (WGS) entry which is preliminary data.</text>
</comment>
<comment type="catalytic activity">
    <reaction evidence="9">
        <text>tRNA(Leu) + L-leucine + ATP = L-leucyl-tRNA(Leu) + AMP + diphosphate</text>
        <dbReference type="Rhea" id="RHEA:11688"/>
        <dbReference type="Rhea" id="RHEA-COMP:9613"/>
        <dbReference type="Rhea" id="RHEA-COMP:9622"/>
        <dbReference type="ChEBI" id="CHEBI:30616"/>
        <dbReference type="ChEBI" id="CHEBI:33019"/>
        <dbReference type="ChEBI" id="CHEBI:57427"/>
        <dbReference type="ChEBI" id="CHEBI:78442"/>
        <dbReference type="ChEBI" id="CHEBI:78494"/>
        <dbReference type="ChEBI" id="CHEBI:456215"/>
        <dbReference type="EC" id="6.1.1.4"/>
    </reaction>
</comment>
<accession>A0A5C3FIL8</accession>
<evidence type="ECO:0000256" key="9">
    <source>
        <dbReference type="ARBA" id="ARBA00047469"/>
    </source>
</evidence>
<dbReference type="PANTHER" id="PTHR45794:SF1">
    <property type="entry name" value="LEUCINE--TRNA LIGASE, CYTOPLASMIC"/>
    <property type="match status" value="1"/>
</dbReference>
<organism evidence="14 15">
    <name type="scientific">Pseudozyma antarctica</name>
    <name type="common">Yeast</name>
    <name type="synonym">Candida antarctica</name>
    <dbReference type="NCBI Taxonomy" id="84753"/>
    <lineage>
        <taxon>Eukaryota</taxon>
        <taxon>Fungi</taxon>
        <taxon>Dikarya</taxon>
        <taxon>Basidiomycota</taxon>
        <taxon>Ustilaginomycotina</taxon>
        <taxon>Ustilaginomycetes</taxon>
        <taxon>Ustilaginales</taxon>
        <taxon>Ustilaginaceae</taxon>
        <taxon>Moesziomyces</taxon>
    </lineage>
</organism>
<evidence type="ECO:0000256" key="5">
    <source>
        <dbReference type="ARBA" id="ARBA00022840"/>
    </source>
</evidence>
<evidence type="ECO:0000256" key="2">
    <source>
        <dbReference type="ARBA" id="ARBA00013164"/>
    </source>
</evidence>
<evidence type="ECO:0000256" key="7">
    <source>
        <dbReference type="ARBA" id="ARBA00023146"/>
    </source>
</evidence>
<dbReference type="GO" id="GO:0006429">
    <property type="term" value="P:leucyl-tRNA aminoacylation"/>
    <property type="evidence" value="ECO:0007669"/>
    <property type="project" value="InterPro"/>
</dbReference>
<dbReference type="GO" id="GO:0004823">
    <property type="term" value="F:leucine-tRNA ligase activity"/>
    <property type="evidence" value="ECO:0007669"/>
    <property type="project" value="UniProtKB-EC"/>
</dbReference>
<proteinExistence type="inferred from homology"/>
<dbReference type="Gene3D" id="3.90.740.10">
    <property type="entry name" value="Valyl/Leucyl/Isoleucyl-tRNA synthetase, editing domain"/>
    <property type="match status" value="1"/>
</dbReference>
<dbReference type="Pfam" id="PF00133">
    <property type="entry name" value="tRNA-synt_1"/>
    <property type="match status" value="2"/>
</dbReference>
<feature type="domain" description="Aminoacyl-tRNA synthetase class Ia" evidence="11">
    <location>
        <begin position="222"/>
        <end position="795"/>
    </location>
</feature>
<keyword evidence="3 14" id="KW-0436">Ligase</keyword>
<dbReference type="GO" id="GO:0002161">
    <property type="term" value="F:aminoacyl-tRNA deacylase activity"/>
    <property type="evidence" value="ECO:0007669"/>
    <property type="project" value="InterPro"/>
</dbReference>
<dbReference type="InterPro" id="IPR013155">
    <property type="entry name" value="M/V/L/I-tRNA-synth_anticd-bd"/>
</dbReference>
<dbReference type="SUPFAM" id="SSF50677">
    <property type="entry name" value="ValRS/IleRS/LeuRS editing domain"/>
    <property type="match status" value="1"/>
</dbReference>
<dbReference type="Gene3D" id="1.10.730.10">
    <property type="entry name" value="Isoleucyl-tRNA Synthetase, Domain 1"/>
    <property type="match status" value="1"/>
</dbReference>
<evidence type="ECO:0000259" key="11">
    <source>
        <dbReference type="Pfam" id="PF00133"/>
    </source>
</evidence>
<feature type="domain" description="Aminoacyl-tRNA synthetase class Ia" evidence="11">
    <location>
        <begin position="71"/>
        <end position="135"/>
    </location>
</feature>
<keyword evidence="6" id="KW-0648">Protein biosynthesis</keyword>
<evidence type="ECO:0000256" key="6">
    <source>
        <dbReference type="ARBA" id="ARBA00022917"/>
    </source>
</evidence>
<dbReference type="InterPro" id="IPR004493">
    <property type="entry name" value="Leu-tRNA-synth_Ia_arc/euk"/>
</dbReference>
<evidence type="ECO:0000313" key="15">
    <source>
        <dbReference type="Proteomes" id="UP000325008"/>
    </source>
</evidence>
<dbReference type="OrthoDB" id="10249672at2759"/>
<reference evidence="14" key="1">
    <citation type="submission" date="2018-03" db="EMBL/GenBank/DDBJ databases">
        <authorList>
            <person name="Guldener U."/>
        </authorList>
    </citation>
    <scope>NUCLEOTIDE SEQUENCE [LARGE SCALE GENOMIC DNA]</scope>
    <source>
        <strain evidence="14">ATCC34888</strain>
    </source>
</reference>
<dbReference type="InterPro" id="IPR014729">
    <property type="entry name" value="Rossmann-like_a/b/a_fold"/>
</dbReference>
<feature type="region of interest" description="Disordered" evidence="10">
    <location>
        <begin position="153"/>
        <end position="179"/>
    </location>
</feature>
<dbReference type="NCBIfam" id="TIGR00395">
    <property type="entry name" value="leuS_arch"/>
    <property type="match status" value="1"/>
</dbReference>
<feature type="compositionally biased region" description="Low complexity" evidence="10">
    <location>
        <begin position="155"/>
        <end position="179"/>
    </location>
</feature>
<dbReference type="CDD" id="cd07959">
    <property type="entry name" value="Anticodon_Ia_Leu_AEc"/>
    <property type="match status" value="1"/>
</dbReference>
<dbReference type="InterPro" id="IPR009080">
    <property type="entry name" value="tRNAsynth_Ia_anticodon-bd"/>
</dbReference>
<dbReference type="Pfam" id="PF24810">
    <property type="entry name" value="RBD_LARS1"/>
    <property type="match status" value="1"/>
</dbReference>
<evidence type="ECO:0000256" key="1">
    <source>
        <dbReference type="ARBA" id="ARBA00005594"/>
    </source>
</evidence>
<comment type="similarity">
    <text evidence="1">Belongs to the class-I aminoacyl-tRNA synthetase family.</text>
</comment>
<evidence type="ECO:0000256" key="8">
    <source>
        <dbReference type="ARBA" id="ARBA00030520"/>
    </source>
</evidence>
<keyword evidence="15" id="KW-1185">Reference proteome</keyword>
<sequence>MPPKDAAAAAAAAAAKDANAGPIQLENTAKRDFLQKLESESQAYWKQHNVFDVNAPTQDDGLVDMTPEEVRAKYPKWFATIPYAYMNGSLHLGHAFTLSKVEFAAGYERMQGKRALFPWAFHCTGMPIRAAADKLVREIELFGPDFSGYKDPADEAAAAEVEPPAPTENTSSATKSNANNVAKATKGKLAGKDTGLKFQFQIMLNSGVPKEEIHKFADANYWLSYFPPIAKADCTAFGSRIDWRRAFITTDVNPYYDSFVRWQMNKLHAMNKIKFGERYTIYSPKDGQPCMDHDRSDGEGLGPQEYTGLKMELVQWGALAAPELDAKLQGKNVFFVAATLRPETMYGQTNCYVGPTIEYGAFQINDSDVFICTERAARNMAFQGITKERGEVKQLASIKGSQLLGTKIKAPFGLYPEVYVLPMETVLATKGTGVVTSVPSDSPDDYATLMDLRKKAEYYKIDPQWAAFEPIPVIRTPAYGDMTAETLVKQLKIQSAKDKNQLAEAKELAYKEGFYNGTMLVGSYKGEAVQEAKNKVRDEMIRANLAFAYAEPEGKIISRSADECVVALCDQWYMDYGEESWKAQASKLIAQMNTYGSEVRNAFEGTIDWLKQWACARSYGLGSKLPWDPQYLVESLSDSTIYMSYYTIAHHLQGGVADGSQVGPIGIKADELTDEVWDYILGDAAFPADSSVPQAKAEVLRREFRYFYPMDLRSSGKDLIPNHLTFCVYVHSALFPEHHWPKAVRANGHLMLNGKKMSKSTGNSLSLRQSVEKFGADATRLSLADAGDGIEDANFEEKTANANILRLHTLIEWCTEVVQNKSKLRSGPKDTFWDRSFENQMNQLVQLTNEAYEKALYKDATKYGFYELQTARDLYREATADVGMHVDLVLRWIRTQALLITPIAPHFAEHVWSKLLGEGTSVQTARWPAAGPVDHSIAEALAYVSGTVKTVRDAEILLTKKAKGKNAAPVKYNDRAPKQCRMFVAKNFPAWQDRCVSLVQAHYNPDTGAFDDKAIREQLAKDGMLKDKKVMNFIVTFKKRIADFGAQTAFNRLLPFDEIATLRAAAGYFRKSMHFSHIHIYQIEDKDSYKDVDVDEKVLEAAEPGQPSFAFFNVEA</sequence>
<dbReference type="InterPro" id="IPR009008">
    <property type="entry name" value="Val/Leu/Ile-tRNA-synth_edit"/>
</dbReference>
<feature type="domain" description="Methionyl/Valyl/Leucyl/Isoleucyl-tRNA synthetase anticodon-binding" evidence="12">
    <location>
        <begin position="834"/>
        <end position="954"/>
    </location>
</feature>
<keyword evidence="7" id="KW-0030">Aminoacyl-tRNA synthetase</keyword>
<dbReference type="Pfam" id="PF08264">
    <property type="entry name" value="Anticodon_1"/>
    <property type="match status" value="1"/>
</dbReference>
<dbReference type="InterPro" id="IPR002300">
    <property type="entry name" value="aa-tRNA-synth_Ia"/>
</dbReference>
<dbReference type="FunFam" id="1.10.730.10:FF:000020">
    <property type="entry name" value="Leucine--tRNA ligase cytoplasmic"/>
    <property type="match status" value="1"/>
</dbReference>
<keyword evidence="4" id="KW-0547">Nucleotide-binding</keyword>
<keyword evidence="5" id="KW-0067">ATP-binding</keyword>
<dbReference type="SUPFAM" id="SSF52374">
    <property type="entry name" value="Nucleotidylyl transferase"/>
    <property type="match status" value="1"/>
</dbReference>
<name>A0A5C3FIL8_PSEA2</name>
<evidence type="ECO:0000256" key="3">
    <source>
        <dbReference type="ARBA" id="ARBA00022598"/>
    </source>
</evidence>
<dbReference type="EC" id="6.1.1.4" evidence="2"/>
<dbReference type="FunFam" id="3.90.740.10:FF:000001">
    <property type="entry name" value="Leucine--tRNA ligase, cytoplasmic"/>
    <property type="match status" value="1"/>
</dbReference>